<dbReference type="Gene3D" id="1.10.405.10">
    <property type="entry name" value="Guanine Nucleotide Dissociation Inhibitor, domain 1"/>
    <property type="match status" value="1"/>
</dbReference>
<dbReference type="GO" id="GO:0050232">
    <property type="term" value="F:putrescine oxidase activity"/>
    <property type="evidence" value="ECO:0007669"/>
    <property type="project" value="UniProtKB-EC"/>
</dbReference>
<dbReference type="Proteomes" id="UP000076079">
    <property type="component" value="Chromosome"/>
</dbReference>
<dbReference type="OrthoDB" id="56323at2"/>
<dbReference type="EMBL" id="CP015136">
    <property type="protein sequence ID" value="AMY12769.1"/>
    <property type="molecule type" value="Genomic_DNA"/>
</dbReference>
<evidence type="ECO:0000256" key="1">
    <source>
        <dbReference type="ARBA" id="ARBA00001974"/>
    </source>
</evidence>
<dbReference type="InterPro" id="IPR050703">
    <property type="entry name" value="Flavin_MAO"/>
</dbReference>
<evidence type="ECO:0000256" key="2">
    <source>
        <dbReference type="ARBA" id="ARBA00005995"/>
    </source>
</evidence>
<protein>
    <submittedName>
        <fullName evidence="6">Putrescine oxidase</fullName>
        <ecNumber evidence="6">1.4.3.10</ecNumber>
    </submittedName>
</protein>
<keyword evidence="3 6" id="KW-0560">Oxidoreductase</keyword>
<feature type="domain" description="Amine oxidase" evidence="5">
    <location>
        <begin position="60"/>
        <end position="482"/>
    </location>
</feature>
<dbReference type="Gene3D" id="3.50.50.60">
    <property type="entry name" value="FAD/NAD(P)-binding domain"/>
    <property type="match status" value="1"/>
</dbReference>
<feature type="binding site" evidence="4">
    <location>
        <begin position="80"/>
        <end position="81"/>
    </location>
    <ligand>
        <name>FAD</name>
        <dbReference type="ChEBI" id="CHEBI:57692"/>
    </ligand>
</feature>
<accession>A0A143PY99</accession>
<evidence type="ECO:0000256" key="4">
    <source>
        <dbReference type="PIRSR" id="PIRSR601613-1"/>
    </source>
</evidence>
<proteinExistence type="inferred from homology"/>
<reference evidence="6 7" key="1">
    <citation type="journal article" date="2016" name="Genome Announc.">
        <title>First Complete Genome Sequence of a Subdivision 6 Acidobacterium Strain.</title>
        <authorList>
            <person name="Huang S."/>
            <person name="Vieira S."/>
            <person name="Bunk B."/>
            <person name="Riedel T."/>
            <person name="Sproer C."/>
            <person name="Overmann J."/>
        </authorList>
    </citation>
    <scope>NUCLEOTIDE SEQUENCE [LARGE SCALE GENOMIC DNA]</scope>
    <source>
        <strain evidence="7">DSM 100886 HEG_-6_39</strain>
    </source>
</reference>
<dbReference type="InterPro" id="IPR036188">
    <property type="entry name" value="FAD/NAD-bd_sf"/>
</dbReference>
<dbReference type="EC" id="1.4.3.10" evidence="6"/>
<evidence type="ECO:0000259" key="5">
    <source>
        <dbReference type="Pfam" id="PF01593"/>
    </source>
</evidence>
<dbReference type="Pfam" id="PF01593">
    <property type="entry name" value="Amino_oxidase"/>
    <property type="match status" value="1"/>
</dbReference>
<dbReference type="SUPFAM" id="SSF51905">
    <property type="entry name" value="FAD/NAD(P)-binding domain"/>
    <property type="match status" value="1"/>
</dbReference>
<dbReference type="InterPro" id="IPR002937">
    <property type="entry name" value="Amino_oxidase"/>
</dbReference>
<reference evidence="7" key="2">
    <citation type="submission" date="2016-04" db="EMBL/GenBank/DDBJ databases">
        <title>First Complete Genome Sequence of a Subdivision 6 Acidobacterium.</title>
        <authorList>
            <person name="Huang S."/>
            <person name="Vieira S."/>
            <person name="Bunk B."/>
            <person name="Riedel T."/>
            <person name="Sproeer C."/>
            <person name="Overmann J."/>
        </authorList>
    </citation>
    <scope>NUCLEOTIDE SEQUENCE [LARGE SCALE GENOMIC DNA]</scope>
    <source>
        <strain evidence="7">DSM 100886 HEG_-6_39</strain>
    </source>
</reference>
<dbReference type="STRING" id="1855912.LuPra_06051"/>
<feature type="binding site" evidence="4">
    <location>
        <position position="61"/>
    </location>
    <ligand>
        <name>FAD</name>
        <dbReference type="ChEBI" id="CHEBI:57692"/>
    </ligand>
</feature>
<keyword evidence="7" id="KW-1185">Reference proteome</keyword>
<evidence type="ECO:0000313" key="7">
    <source>
        <dbReference type="Proteomes" id="UP000076079"/>
    </source>
</evidence>
<evidence type="ECO:0000313" key="6">
    <source>
        <dbReference type="EMBL" id="AMY12769.1"/>
    </source>
</evidence>
<dbReference type="SUPFAM" id="SSF54373">
    <property type="entry name" value="FAD-linked reductases, C-terminal domain"/>
    <property type="match status" value="1"/>
</dbReference>
<comment type="cofactor">
    <cofactor evidence="1">
        <name>FAD</name>
        <dbReference type="ChEBI" id="CHEBI:57692"/>
    </cofactor>
</comment>
<comment type="similarity">
    <text evidence="2">Belongs to the flavin monoamine oxidase family.</text>
</comment>
<evidence type="ECO:0000256" key="3">
    <source>
        <dbReference type="ARBA" id="ARBA00023002"/>
    </source>
</evidence>
<dbReference type="Gene3D" id="3.90.660.10">
    <property type="match status" value="1"/>
</dbReference>
<dbReference type="PATRIC" id="fig|1813736.3.peg.6357"/>
<dbReference type="RefSeq" id="WP_110174198.1">
    <property type="nucleotide sequence ID" value="NZ_CP015136.1"/>
</dbReference>
<dbReference type="PANTHER" id="PTHR43563:SF1">
    <property type="entry name" value="AMINE OXIDASE [FLAVIN-CONTAINING] B"/>
    <property type="match status" value="1"/>
</dbReference>
<dbReference type="InterPro" id="IPR001613">
    <property type="entry name" value="Flavin_amine_oxidase"/>
</dbReference>
<name>A0A143PY99_LUTPR</name>
<dbReference type="PRINTS" id="PR00757">
    <property type="entry name" value="AMINEOXDASEF"/>
</dbReference>
<organism evidence="6 7">
    <name type="scientific">Luteitalea pratensis</name>
    <dbReference type="NCBI Taxonomy" id="1855912"/>
    <lineage>
        <taxon>Bacteria</taxon>
        <taxon>Pseudomonadati</taxon>
        <taxon>Acidobacteriota</taxon>
        <taxon>Vicinamibacteria</taxon>
        <taxon>Vicinamibacterales</taxon>
        <taxon>Vicinamibacteraceae</taxon>
        <taxon>Luteitalea</taxon>
    </lineage>
</organism>
<sequence length="493" mass="53689">MRSLYARLHDRYSPDRRDGLTRRQMLLTSLSAGAGLLLSSRSHAQGAAGRGRVIVVGAGFSGLTAAYELASAGLDVQVIEARNRVGGRVLSFRDFVPGKVVEGGAELIGSNHVLWQAYAKRFGLEMNPMTDDEGLSDPVVLDGRRLTASDAHALFVEMEAAFATMNEDARKLVDADRPWLADDASALDLKTVGDWVRGLSCSETCRGAIDAMLTADNGVRTEWQSYLGHLAMVKGGGVEAFWTDSELYRCKQGNQQLAERLADSVGRDRITLKTPATHVATSSSGVRVRLADGRTLECDQVVIAVPPNTWNRIAFDPVLPAHIQPQVGANVKFLMRVKSEFWSRARLSPNFLSSGPVQMTWHQTENQHGPGMCLNAFSGGPGAEEVRSWTPEERMRRYMQVLSPVYKALPSSIVQTRFMDWPSDTWVKGSYSFPAPGQIMRVGATLWDGIGRLQFAGEHCACAFPGYMEGALHAGAAAARRVAEQLGVPARVA</sequence>
<dbReference type="KEGG" id="abac:LuPra_06051"/>
<dbReference type="AlphaFoldDB" id="A0A143PY99"/>
<dbReference type="PANTHER" id="PTHR43563">
    <property type="entry name" value="AMINE OXIDASE"/>
    <property type="match status" value="1"/>
</dbReference>
<gene>
    <name evidence="6" type="primary">puo</name>
    <name evidence="6" type="ORF">LuPra_06051</name>
</gene>